<protein>
    <submittedName>
        <fullName evidence="2">Protein fxsA</fullName>
    </submittedName>
</protein>
<dbReference type="InterPro" id="IPR007313">
    <property type="entry name" value="FxsA"/>
</dbReference>
<dbReference type="EMBL" id="UFRN01000002">
    <property type="protein sequence ID" value="SUT89785.1"/>
    <property type="molecule type" value="Genomic_DNA"/>
</dbReference>
<feature type="transmembrane region" description="Helical" evidence="1">
    <location>
        <begin position="5"/>
        <end position="24"/>
    </location>
</feature>
<evidence type="ECO:0000313" key="2">
    <source>
        <dbReference type="EMBL" id="SUT89785.1"/>
    </source>
</evidence>
<dbReference type="AlphaFoldDB" id="A0A380TQ11"/>
<keyword evidence="3" id="KW-1185">Reference proteome</keyword>
<sequence length="154" mass="17649">MPFLFILFGIFLYIYLEISLLVSIGSQIGVLPLILLLIGISVLGLWFVKLRGLYTIYSIRSELSQGKIPTQAVIGSLLFILAGVFLIIPGFLSDIIAILLMLPVTRHIAERYLMRFFKARVRFSHFSSGQFSQQDNNTFDAEFERKQDQDKWIK</sequence>
<keyword evidence="1" id="KW-0812">Transmembrane</keyword>
<dbReference type="Pfam" id="PF04186">
    <property type="entry name" value="FxsA"/>
    <property type="match status" value="1"/>
</dbReference>
<reference evidence="2 3" key="1">
    <citation type="submission" date="2018-06" db="EMBL/GenBank/DDBJ databases">
        <authorList>
            <consortium name="Pathogen Informatics"/>
            <person name="Doyle S."/>
        </authorList>
    </citation>
    <scope>NUCLEOTIDE SEQUENCE [LARGE SCALE GENOMIC DNA]</scope>
    <source>
        <strain evidence="2 3">NCTC4191</strain>
    </source>
</reference>
<name>A0A380TQ11_ACTLI</name>
<evidence type="ECO:0000313" key="3">
    <source>
        <dbReference type="Proteomes" id="UP000254253"/>
    </source>
</evidence>
<dbReference type="PANTHER" id="PTHR35335:SF1">
    <property type="entry name" value="UPF0716 PROTEIN FXSA"/>
    <property type="match status" value="1"/>
</dbReference>
<dbReference type="RefSeq" id="WP_115589427.1">
    <property type="nucleotide sequence ID" value="NZ_UFRN01000002.1"/>
</dbReference>
<dbReference type="Proteomes" id="UP000254253">
    <property type="component" value="Unassembled WGS sequence"/>
</dbReference>
<organism evidence="2 3">
    <name type="scientific">Actinobacillus lignieresii</name>
    <dbReference type="NCBI Taxonomy" id="720"/>
    <lineage>
        <taxon>Bacteria</taxon>
        <taxon>Pseudomonadati</taxon>
        <taxon>Pseudomonadota</taxon>
        <taxon>Gammaproteobacteria</taxon>
        <taxon>Pasteurellales</taxon>
        <taxon>Pasteurellaceae</taxon>
        <taxon>Actinobacillus</taxon>
    </lineage>
</organism>
<accession>A0A380TQ11</accession>
<keyword evidence="1" id="KW-1133">Transmembrane helix</keyword>
<feature type="transmembrane region" description="Helical" evidence="1">
    <location>
        <begin position="30"/>
        <end position="48"/>
    </location>
</feature>
<evidence type="ECO:0000256" key="1">
    <source>
        <dbReference type="SAM" id="Phobius"/>
    </source>
</evidence>
<keyword evidence="1" id="KW-0472">Membrane</keyword>
<proteinExistence type="predicted"/>
<feature type="transmembrane region" description="Helical" evidence="1">
    <location>
        <begin position="68"/>
        <end position="89"/>
    </location>
</feature>
<dbReference type="PANTHER" id="PTHR35335">
    <property type="entry name" value="UPF0716 PROTEIN FXSA"/>
    <property type="match status" value="1"/>
</dbReference>
<dbReference type="NCBIfam" id="NF008528">
    <property type="entry name" value="PRK11463.1-2"/>
    <property type="match status" value="1"/>
</dbReference>
<dbReference type="GO" id="GO:0016020">
    <property type="term" value="C:membrane"/>
    <property type="evidence" value="ECO:0007669"/>
    <property type="project" value="InterPro"/>
</dbReference>
<gene>
    <name evidence="2" type="primary">fxsA</name>
    <name evidence="2" type="ORF">NCTC4191_00122</name>
</gene>